<dbReference type="Proteomes" id="UP000799444">
    <property type="component" value="Unassembled WGS sequence"/>
</dbReference>
<reference evidence="2" key="1">
    <citation type="journal article" date="2020" name="Stud. Mycol.">
        <title>101 Dothideomycetes genomes: a test case for predicting lifestyles and emergence of pathogens.</title>
        <authorList>
            <person name="Haridas S."/>
            <person name="Albert R."/>
            <person name="Binder M."/>
            <person name="Bloem J."/>
            <person name="Labutti K."/>
            <person name="Salamov A."/>
            <person name="Andreopoulos B."/>
            <person name="Baker S."/>
            <person name="Barry K."/>
            <person name="Bills G."/>
            <person name="Bluhm B."/>
            <person name="Cannon C."/>
            <person name="Castanera R."/>
            <person name="Culley D."/>
            <person name="Daum C."/>
            <person name="Ezra D."/>
            <person name="Gonzalez J."/>
            <person name="Henrissat B."/>
            <person name="Kuo A."/>
            <person name="Liang C."/>
            <person name="Lipzen A."/>
            <person name="Lutzoni F."/>
            <person name="Magnuson J."/>
            <person name="Mondo S."/>
            <person name="Nolan M."/>
            <person name="Ohm R."/>
            <person name="Pangilinan J."/>
            <person name="Park H.-J."/>
            <person name="Ramirez L."/>
            <person name="Alfaro M."/>
            <person name="Sun H."/>
            <person name="Tritt A."/>
            <person name="Yoshinaga Y."/>
            <person name="Zwiers L.-H."/>
            <person name="Turgeon B."/>
            <person name="Goodwin S."/>
            <person name="Spatafora J."/>
            <person name="Crous P."/>
            <person name="Grigoriev I."/>
        </authorList>
    </citation>
    <scope>NUCLEOTIDE SEQUENCE</scope>
    <source>
        <strain evidence="2">CBS 125425</strain>
    </source>
</reference>
<dbReference type="EMBL" id="ML996199">
    <property type="protein sequence ID" value="KAF2731261.1"/>
    <property type="molecule type" value="Genomic_DNA"/>
</dbReference>
<gene>
    <name evidence="2" type="ORF">EJ04DRAFT_566988</name>
</gene>
<protein>
    <submittedName>
        <fullName evidence="2">Uncharacterized protein</fullName>
    </submittedName>
</protein>
<accession>A0A9P4QUM4</accession>
<feature type="compositionally biased region" description="Polar residues" evidence="1">
    <location>
        <begin position="81"/>
        <end position="95"/>
    </location>
</feature>
<organism evidence="2 3">
    <name type="scientific">Polyplosphaeria fusca</name>
    <dbReference type="NCBI Taxonomy" id="682080"/>
    <lineage>
        <taxon>Eukaryota</taxon>
        <taxon>Fungi</taxon>
        <taxon>Dikarya</taxon>
        <taxon>Ascomycota</taxon>
        <taxon>Pezizomycotina</taxon>
        <taxon>Dothideomycetes</taxon>
        <taxon>Pleosporomycetidae</taxon>
        <taxon>Pleosporales</taxon>
        <taxon>Tetraplosphaeriaceae</taxon>
        <taxon>Polyplosphaeria</taxon>
    </lineage>
</organism>
<name>A0A9P4QUM4_9PLEO</name>
<evidence type="ECO:0000256" key="1">
    <source>
        <dbReference type="SAM" id="MobiDB-lite"/>
    </source>
</evidence>
<evidence type="ECO:0000313" key="3">
    <source>
        <dbReference type="Proteomes" id="UP000799444"/>
    </source>
</evidence>
<feature type="region of interest" description="Disordered" evidence="1">
    <location>
        <begin position="75"/>
        <end position="107"/>
    </location>
</feature>
<proteinExistence type="predicted"/>
<sequence>MGQLRTGTKHHCPGKNCWISDISPGGCRPVKEAGIKNAYCSKHEQKCPNGCASWICLKNQSGCGNCVREEEMESKREREAAQTTRDAANQAQDTFWNPGKERKKPRK</sequence>
<evidence type="ECO:0000313" key="2">
    <source>
        <dbReference type="EMBL" id="KAF2731261.1"/>
    </source>
</evidence>
<dbReference type="AlphaFoldDB" id="A0A9P4QUM4"/>
<dbReference type="OrthoDB" id="3787552at2759"/>
<comment type="caution">
    <text evidence="2">The sequence shown here is derived from an EMBL/GenBank/DDBJ whole genome shotgun (WGS) entry which is preliminary data.</text>
</comment>
<keyword evidence="3" id="KW-1185">Reference proteome</keyword>